<keyword evidence="2" id="KW-1133">Transmembrane helix</keyword>
<evidence type="ECO:0008006" key="5">
    <source>
        <dbReference type="Google" id="ProtNLM"/>
    </source>
</evidence>
<reference evidence="3 4" key="1">
    <citation type="journal article" date="2015" name="Int. J. Syst. Evol. Microbiol.">
        <title>Flavisolibacter ginsenosidimutans sp. nov., with ginsenoside-converting activity isolated from soil used for cultivating ginseng.</title>
        <authorList>
            <person name="Zhao Y."/>
            <person name="Liu Q."/>
            <person name="Kang M.S."/>
            <person name="Jin F."/>
            <person name="Yu H."/>
            <person name="Im W.T."/>
        </authorList>
    </citation>
    <scope>NUCLEOTIDE SEQUENCE [LARGE SCALE GENOMIC DNA]</scope>
    <source>
        <strain evidence="3 4">Gsoil 636</strain>
    </source>
</reference>
<dbReference type="Proteomes" id="UP000321204">
    <property type="component" value="Chromosome"/>
</dbReference>
<dbReference type="AlphaFoldDB" id="A0A5B8UF49"/>
<organism evidence="3 4">
    <name type="scientific">Flavisolibacter ginsenosidimutans</name>
    <dbReference type="NCBI Taxonomy" id="661481"/>
    <lineage>
        <taxon>Bacteria</taxon>
        <taxon>Pseudomonadati</taxon>
        <taxon>Bacteroidota</taxon>
        <taxon>Chitinophagia</taxon>
        <taxon>Chitinophagales</taxon>
        <taxon>Chitinophagaceae</taxon>
        <taxon>Flavisolibacter</taxon>
    </lineage>
</organism>
<feature type="transmembrane region" description="Helical" evidence="2">
    <location>
        <begin position="81"/>
        <end position="104"/>
    </location>
</feature>
<evidence type="ECO:0000256" key="2">
    <source>
        <dbReference type="SAM" id="Phobius"/>
    </source>
</evidence>
<feature type="region of interest" description="Disordered" evidence="1">
    <location>
        <begin position="19"/>
        <end position="42"/>
    </location>
</feature>
<keyword evidence="4" id="KW-1185">Reference proteome</keyword>
<feature type="compositionally biased region" description="Polar residues" evidence="1">
    <location>
        <begin position="19"/>
        <end position="28"/>
    </location>
</feature>
<keyword evidence="2" id="KW-0472">Membrane</keyword>
<protein>
    <recommendedName>
        <fullName evidence="5">DUF2335 domain-containing protein</fullName>
    </recommendedName>
</protein>
<feature type="compositionally biased region" description="Basic and acidic residues" evidence="1">
    <location>
        <begin position="29"/>
        <end position="42"/>
    </location>
</feature>
<feature type="transmembrane region" description="Helical" evidence="2">
    <location>
        <begin position="110"/>
        <end position="134"/>
    </location>
</feature>
<gene>
    <name evidence="3" type="ORF">FSB75_03450</name>
</gene>
<dbReference type="KEGG" id="fgg:FSB75_03450"/>
<evidence type="ECO:0000313" key="3">
    <source>
        <dbReference type="EMBL" id="QEC54995.1"/>
    </source>
</evidence>
<dbReference type="RefSeq" id="WP_146782804.1">
    <property type="nucleotide sequence ID" value="NZ_BAABIO010000006.1"/>
</dbReference>
<proteinExistence type="predicted"/>
<name>A0A5B8UF49_9BACT</name>
<evidence type="ECO:0000256" key="1">
    <source>
        <dbReference type="SAM" id="MobiDB-lite"/>
    </source>
</evidence>
<dbReference type="EMBL" id="CP042433">
    <property type="protein sequence ID" value="QEC54995.1"/>
    <property type="molecule type" value="Genomic_DNA"/>
</dbReference>
<sequence length="140" mass="15878">MKEPIKVKPPEALLAEFQNRLQTAQPSKVDTDEAAKEEEKELKEGRIHELEKAALELQLLKAQIKKFEDDNEGRREFSRSIFAVTVVWMLLVMMVVFQCAGGKWHLSDSVLIALITTTTATVIGIFIIVANYLFNKEKST</sequence>
<keyword evidence="2" id="KW-0812">Transmembrane</keyword>
<evidence type="ECO:0000313" key="4">
    <source>
        <dbReference type="Proteomes" id="UP000321204"/>
    </source>
</evidence>
<accession>A0A5B8UF49</accession>